<dbReference type="RefSeq" id="WP_059138608.1">
    <property type="nucleotide sequence ID" value="NZ_LMBR01000067.1"/>
</dbReference>
<evidence type="ECO:0000313" key="2">
    <source>
        <dbReference type="Proteomes" id="UP000053937"/>
    </source>
</evidence>
<dbReference type="AlphaFoldDB" id="A0A101JQI5"/>
<dbReference type="SUPFAM" id="SSF52467">
    <property type="entry name" value="DHS-like NAD/FAD-binding domain"/>
    <property type="match status" value="1"/>
</dbReference>
<evidence type="ECO:0000313" key="1">
    <source>
        <dbReference type="EMBL" id="KUL31280.1"/>
    </source>
</evidence>
<reference evidence="1 2" key="1">
    <citation type="submission" date="2015-10" db="EMBL/GenBank/DDBJ databases">
        <title>Draft Genome Sequence of Chlorobium limicola strain Frasassi Growing under Artificial Lighting in the Frasassi Cave System.</title>
        <authorList>
            <person name="Mansor M."/>
            <person name="Macalady J."/>
        </authorList>
    </citation>
    <scope>NUCLEOTIDE SEQUENCE [LARGE SCALE GENOMIC DNA]</scope>
    <source>
        <strain evidence="1 2">Frasassi</strain>
    </source>
</reference>
<organism evidence="1 2">
    <name type="scientific">Chlorobium limicola</name>
    <dbReference type="NCBI Taxonomy" id="1092"/>
    <lineage>
        <taxon>Bacteria</taxon>
        <taxon>Pseudomonadati</taxon>
        <taxon>Chlorobiota</taxon>
        <taxon>Chlorobiia</taxon>
        <taxon>Chlorobiales</taxon>
        <taxon>Chlorobiaceae</taxon>
        <taxon>Chlorobium/Pelodictyon group</taxon>
        <taxon>Chlorobium</taxon>
    </lineage>
</organism>
<gene>
    <name evidence="1" type="ORF">ASB62_03250</name>
</gene>
<keyword evidence="2" id="KW-1185">Reference proteome</keyword>
<dbReference type="Pfam" id="PF13289">
    <property type="entry name" value="SIR2_2"/>
    <property type="match status" value="1"/>
</dbReference>
<protein>
    <submittedName>
        <fullName evidence="1">Uncharacterized protein</fullName>
    </submittedName>
</protein>
<dbReference type="Proteomes" id="UP000053937">
    <property type="component" value="Unassembled WGS sequence"/>
</dbReference>
<dbReference type="Gene3D" id="3.40.50.1220">
    <property type="entry name" value="TPP-binding domain"/>
    <property type="match status" value="1"/>
</dbReference>
<proteinExistence type="predicted"/>
<dbReference type="EMBL" id="LMBR01000067">
    <property type="protein sequence ID" value="KUL31280.1"/>
    <property type="molecule type" value="Genomic_DNA"/>
</dbReference>
<accession>A0A101JQI5</accession>
<dbReference type="OrthoDB" id="1688888at2"/>
<sequence length="1263" mass="146427">MQFIPNGPDIPETLLQAHEEGRVVFFCGAGISYKVGLKDFQWLVDEISQRCGMMPPKDSVAYKSERYDIILNNLEEKLLGQRAGLKMRKALAEVLTPDFNLIGAESTHKALLHLSQDRKGVMRLVTTNFDRSFEFVRHSLQIKCNMYAAPMLPIPKNSRWDGLVYLHGLLPDVGECEQGLDYLVVTSGDFGLAYLTERWAARFVSELFRNFMVCFVGYSINDPVLRYMMDALAADRLRGEATPQAYALAAFTTGCERTAKEDWFSKGIYPILYDSVDDHRLLHETLRGWADDYSNGIQGKERIVIENAIANPAESTVQDDFIGRMLWALSDLSGLPAKLFAYFNPVPPIEWLEVFSDERYTHHDLSRFGVTSSDTKADEKFRFSLIRRPAPFKRTPFMSLVSSGRVSSEWDDVMSYLALWLTRHLNEPALIIWLAQRGGQLHKRLQWMIEKILADLAGKTVPELDEIRSNSPNAIPGPLMLPLWNLFLSGRVKSNWHEPGLYRWMHRLKYAGRLTVTMRFELRELLSLKVRLKKPFFWGDDKEQKMVSTHIRELVDFEFVLASEHIRSFIDIAKNNWHRVLPELMDDFQVLLRDALDLMNELGEAEEHRDPSIWHLPSISEHWQNRGFSEWLILIEFLRDAWLRTLEIDPPRARRFALGWFDIPYLTFKRLAFFAASQDNGIEPEQWVEWLVSDNSYWLWTHDAQREVMRLLTLQGGSLTLKVQERLETAILTGPPSDLFEGEHRKYLIDRSVWLRLAKLSASGLVLGFRASERLKSIAVIYPDWAFEPHEREEFAHWMSCSGDPDYQRDVRDVDAIPHKKAELVEWLKQFPEENDSGWRDSCRARFCHSLCVLSDLAKEEIWQEKRWVVALQVWSEDRYVRRSWRYASPWVSEMSDSFIENIASGLAWWLKEVSKSIDRDGDRLMALCRRLLKLPFEVSNGVRGNGEPEQDPVSAAINHPVGHVTQALINLWFKSKPNDHELLPEPFRFIFSELCDVGVQKFRHGRVLLALNLVSLFRVDREWTMKHLLPLFEWDRDSEEACAVWRGFLYSPRVHTPLMIVFKSEFLSTANHYKELGEFSSQYAAFLTYAALGSVDGYMYEDFYKAIITLPPEGLQVIAQTLKQALDGAGDKRETYWRNKIRVFLQKIWPKLHELRTEELAGLLALLCIEAGDEFPSALSELSAWFMPIESSDYLVMRLWENGHCKRFPAEVLRLLDLVITVSPVLYEDLEKCLDAVVTEKPELKRDGRYLKLMGIVRMNAR</sequence>
<comment type="caution">
    <text evidence="1">The sequence shown here is derived from an EMBL/GenBank/DDBJ whole genome shotgun (WGS) entry which is preliminary data.</text>
</comment>
<name>A0A101JQI5_CHLLI</name>
<dbReference type="NCBIfam" id="NF041818">
    <property type="entry name" value="Dsr1"/>
    <property type="match status" value="1"/>
</dbReference>
<dbReference type="InterPro" id="IPR029035">
    <property type="entry name" value="DHS-like_NAD/FAD-binding_dom"/>
</dbReference>